<gene>
    <name evidence="1" type="ORF">ACFSBX_00675</name>
</gene>
<keyword evidence="2" id="KW-1185">Reference proteome</keyword>
<dbReference type="Proteomes" id="UP001597085">
    <property type="component" value="Unassembled WGS sequence"/>
</dbReference>
<protein>
    <submittedName>
        <fullName evidence="1">Uncharacterized protein</fullName>
    </submittedName>
</protein>
<name>A0ABD6CHY4_9EURY</name>
<evidence type="ECO:0000313" key="1">
    <source>
        <dbReference type="EMBL" id="MFD1597489.1"/>
    </source>
</evidence>
<proteinExistence type="predicted"/>
<comment type="caution">
    <text evidence="1">The sequence shown here is derived from an EMBL/GenBank/DDBJ whole genome shotgun (WGS) entry which is preliminary data.</text>
</comment>
<dbReference type="EMBL" id="JBHUDK010000002">
    <property type="protein sequence ID" value="MFD1597489.1"/>
    <property type="molecule type" value="Genomic_DNA"/>
</dbReference>
<sequence>MLIPHDSRQFGISVLSLWFRQVVRVDVAREELPPSVVEFEVRGLQVSSEILDPLSAYLIEALAFIDQTQQASVSEIGYSAGEGA</sequence>
<reference evidence="1 2" key="1">
    <citation type="journal article" date="2019" name="Int. J. Syst. Evol. Microbiol.">
        <title>The Global Catalogue of Microorganisms (GCM) 10K type strain sequencing project: providing services to taxonomists for standard genome sequencing and annotation.</title>
        <authorList>
            <consortium name="The Broad Institute Genomics Platform"/>
            <consortium name="The Broad Institute Genome Sequencing Center for Infectious Disease"/>
            <person name="Wu L."/>
            <person name="Ma J."/>
        </authorList>
    </citation>
    <scope>NUCLEOTIDE SEQUENCE [LARGE SCALE GENOMIC DNA]</scope>
    <source>
        <strain evidence="1 2">CGMCC 1.12121</strain>
    </source>
</reference>
<evidence type="ECO:0000313" key="2">
    <source>
        <dbReference type="Proteomes" id="UP001597085"/>
    </source>
</evidence>
<dbReference type="RefSeq" id="WP_256421633.1">
    <property type="nucleotide sequence ID" value="NZ_JANHDI010000008.1"/>
</dbReference>
<accession>A0ABD6CHY4</accession>
<organism evidence="1 2">
    <name type="scientific">Halobellus rarus</name>
    <dbReference type="NCBI Taxonomy" id="1126237"/>
    <lineage>
        <taxon>Archaea</taxon>
        <taxon>Methanobacteriati</taxon>
        <taxon>Methanobacteriota</taxon>
        <taxon>Stenosarchaea group</taxon>
        <taxon>Halobacteria</taxon>
        <taxon>Halobacteriales</taxon>
        <taxon>Haloferacaceae</taxon>
        <taxon>Halobellus</taxon>
    </lineage>
</organism>
<dbReference type="AlphaFoldDB" id="A0ABD6CHY4"/>